<name>A0A6S7GZ93_PARCT</name>
<evidence type="ECO:0000313" key="1">
    <source>
        <dbReference type="EMBL" id="CAB3989760.1"/>
    </source>
</evidence>
<gene>
    <name evidence="1" type="ORF">PACLA_8A015553</name>
</gene>
<reference evidence="1" key="1">
    <citation type="submission" date="2020-04" db="EMBL/GenBank/DDBJ databases">
        <authorList>
            <person name="Alioto T."/>
            <person name="Alioto T."/>
            <person name="Gomez Garrido J."/>
        </authorList>
    </citation>
    <scope>NUCLEOTIDE SEQUENCE</scope>
    <source>
        <strain evidence="1">A484AB</strain>
    </source>
</reference>
<dbReference type="Proteomes" id="UP001152795">
    <property type="component" value="Unassembled WGS sequence"/>
</dbReference>
<accession>A0A6S7GZ93</accession>
<dbReference type="OrthoDB" id="5989635at2759"/>
<protein>
    <submittedName>
        <fullName evidence="1">Uncharacterized protein</fullName>
    </submittedName>
</protein>
<keyword evidence="2" id="KW-1185">Reference proteome</keyword>
<dbReference type="PANTHER" id="PTHR47510">
    <property type="entry name" value="REVERSE TRANSCRIPTASE DOMAIN-CONTAINING PROTEIN"/>
    <property type="match status" value="1"/>
</dbReference>
<evidence type="ECO:0000313" key="2">
    <source>
        <dbReference type="Proteomes" id="UP001152795"/>
    </source>
</evidence>
<proteinExistence type="predicted"/>
<dbReference type="AlphaFoldDB" id="A0A6S7GZ93"/>
<sequence>MILLGDFNINTLDKDCVKHRIDDHLPTVRVRLYKQPLNAPSSHKYIIYRCFKNFNESEFLKSLNETPWDSAFVFEDVDDIVDAWYCLFNDVVNIHMPLKKKRVKHDTQPKWLTPELLELIRSRDQKLKKAKFSNLQEDWQELKQAKNKVTAAIRLAKKKFFHQSFEENGNNPKKLWTIIRHLSGRNTNSSGVVFLEENGEHIREPLQMAEIFNAHFSNLAKNLTDSNINSYDPGTLFNLVSKLNLTSKMVFPEMTTQQTLELIQAISTNKATGIDGLSARLVKIAVSAIAPSLTEHLYNYWRISIRLESGKNNAVT</sequence>
<dbReference type="PANTHER" id="PTHR47510:SF3">
    <property type="entry name" value="ENDO_EXONUCLEASE_PHOSPHATASE DOMAIN-CONTAINING PROTEIN"/>
    <property type="match status" value="1"/>
</dbReference>
<organism evidence="1 2">
    <name type="scientific">Paramuricea clavata</name>
    <name type="common">Red gorgonian</name>
    <name type="synonym">Violescent sea-whip</name>
    <dbReference type="NCBI Taxonomy" id="317549"/>
    <lineage>
        <taxon>Eukaryota</taxon>
        <taxon>Metazoa</taxon>
        <taxon>Cnidaria</taxon>
        <taxon>Anthozoa</taxon>
        <taxon>Octocorallia</taxon>
        <taxon>Malacalcyonacea</taxon>
        <taxon>Plexauridae</taxon>
        <taxon>Paramuricea</taxon>
    </lineage>
</organism>
<comment type="caution">
    <text evidence="1">The sequence shown here is derived from an EMBL/GenBank/DDBJ whole genome shotgun (WGS) entry which is preliminary data.</text>
</comment>
<dbReference type="EMBL" id="CACRXK020001546">
    <property type="protein sequence ID" value="CAB3989760.1"/>
    <property type="molecule type" value="Genomic_DNA"/>
</dbReference>